<name>A0A2P2CC88_9ZZZZ</name>
<evidence type="ECO:0000256" key="1">
    <source>
        <dbReference type="SAM" id="MobiDB-lite"/>
    </source>
</evidence>
<accession>A0A2P2CC88</accession>
<evidence type="ECO:0000313" key="2">
    <source>
        <dbReference type="EMBL" id="CUR59603.1"/>
    </source>
</evidence>
<gene>
    <name evidence="2" type="ORF">NOCA2640013</name>
</gene>
<sequence>MHSRLRTLAIATASLLLATTTTGAAAPAPAPSGDSADSGQSAHPSVRRVRDARHDVRRVTEREGGEALSPAPSRRHGDITALRVAHAQDAVLTRVRLRSLTRHDRLFGAVVQLRTAEATYSAVVFRLLPTQRFQVSFDGGGLDSCAGLRYHLDYRRDTVTVRLPRTCLGTPNWVRARAVIDYFGPRGRNDVFYADAAPGSSLDPVPFLARVWRP</sequence>
<feature type="region of interest" description="Disordered" evidence="1">
    <location>
        <begin position="24"/>
        <end position="75"/>
    </location>
</feature>
<dbReference type="EMBL" id="CZKA01000061">
    <property type="protein sequence ID" value="CUR59603.1"/>
    <property type="molecule type" value="Genomic_DNA"/>
</dbReference>
<dbReference type="AlphaFoldDB" id="A0A2P2CC88"/>
<reference evidence="2" key="1">
    <citation type="submission" date="2015-08" db="EMBL/GenBank/DDBJ databases">
        <authorList>
            <person name="Babu N.S."/>
            <person name="Beckwith C.J."/>
            <person name="Beseler K.G."/>
            <person name="Brison A."/>
            <person name="Carone J.V."/>
            <person name="Caskin T.P."/>
            <person name="Diamond M."/>
            <person name="Durham M.E."/>
            <person name="Foxe J.M."/>
            <person name="Go M."/>
            <person name="Henderson B.A."/>
            <person name="Jones I.B."/>
            <person name="McGettigan J.A."/>
            <person name="Micheletti S.J."/>
            <person name="Nasrallah M.E."/>
            <person name="Ortiz D."/>
            <person name="Piller C.R."/>
            <person name="Privatt S.R."/>
            <person name="Schneider S.L."/>
            <person name="Sharp S."/>
            <person name="Smith T.C."/>
            <person name="Stanton J.D."/>
            <person name="Ullery H.E."/>
            <person name="Wilson R.J."/>
            <person name="Serrano M.G."/>
            <person name="Buck G."/>
            <person name="Lee V."/>
            <person name="Wang Y."/>
            <person name="Carvalho R."/>
            <person name="Voegtly L."/>
            <person name="Shi R."/>
            <person name="Duckworth R."/>
            <person name="Johnson A."/>
            <person name="Loviza R."/>
            <person name="Walstead R."/>
            <person name="Shah Z."/>
            <person name="Kiflezghi M."/>
            <person name="Wade K."/>
            <person name="Ball S.L."/>
            <person name="Bradley K.W."/>
            <person name="Asai D.J."/>
            <person name="Bowman C.A."/>
            <person name="Russell D.A."/>
            <person name="Pope W.H."/>
            <person name="Jacobs-Sera D."/>
            <person name="Hendrix R.W."/>
            <person name="Hatfull G.F."/>
        </authorList>
    </citation>
    <scope>NUCLEOTIDE SEQUENCE</scope>
</reference>
<organism evidence="2">
    <name type="scientific">metagenome</name>
    <dbReference type="NCBI Taxonomy" id="256318"/>
    <lineage>
        <taxon>unclassified sequences</taxon>
        <taxon>metagenomes</taxon>
    </lineage>
</organism>
<protein>
    <submittedName>
        <fullName evidence="2">Uncharacterized protein</fullName>
    </submittedName>
</protein>
<feature type="compositionally biased region" description="Low complexity" evidence="1">
    <location>
        <begin position="24"/>
        <end position="39"/>
    </location>
</feature>
<feature type="compositionally biased region" description="Basic and acidic residues" evidence="1">
    <location>
        <begin position="48"/>
        <end position="65"/>
    </location>
</feature>
<proteinExistence type="predicted"/>